<feature type="signal peptide" evidence="1">
    <location>
        <begin position="1"/>
        <end position="29"/>
    </location>
</feature>
<name>A0A1M6R007_9BACT</name>
<dbReference type="InParanoid" id="A0A1M6R007"/>
<reference evidence="2 3" key="1">
    <citation type="submission" date="2016-11" db="EMBL/GenBank/DDBJ databases">
        <authorList>
            <person name="Jaros S."/>
            <person name="Januszkiewicz K."/>
            <person name="Wedrychowicz H."/>
        </authorList>
    </citation>
    <scope>NUCLEOTIDE SEQUENCE [LARGE SCALE GENOMIC DNA]</scope>
    <source>
        <strain evidence="2 3">DSM 18772</strain>
    </source>
</reference>
<protein>
    <submittedName>
        <fullName evidence="2">Uncharacterized protein, PEP-CTERM system associated</fullName>
    </submittedName>
</protein>
<dbReference type="Proteomes" id="UP000184510">
    <property type="component" value="Unassembled WGS sequence"/>
</dbReference>
<evidence type="ECO:0000256" key="1">
    <source>
        <dbReference type="SAM" id="SignalP"/>
    </source>
</evidence>
<dbReference type="SUPFAM" id="SSF56935">
    <property type="entry name" value="Porins"/>
    <property type="match status" value="1"/>
</dbReference>
<organism evidence="2 3">
    <name type="scientific">Rubritalea squalenifaciens DSM 18772</name>
    <dbReference type="NCBI Taxonomy" id="1123071"/>
    <lineage>
        <taxon>Bacteria</taxon>
        <taxon>Pseudomonadati</taxon>
        <taxon>Verrucomicrobiota</taxon>
        <taxon>Verrucomicrobiia</taxon>
        <taxon>Verrucomicrobiales</taxon>
        <taxon>Rubritaleaceae</taxon>
        <taxon>Rubritalea</taxon>
    </lineage>
</organism>
<feature type="chain" id="PRO_5009920472" evidence="1">
    <location>
        <begin position="30"/>
        <end position="403"/>
    </location>
</feature>
<sequence>MTKNPMITTQGRTALLLMAAAMTSPLCVAGGFSDEEPVTPVVMEQQSSSDWRDWVSATISGSLRYDDNIFLQEEDEESDLIASLAPTLSIANSEDATNQWSFDYTPAARFYFDNSDLDSLDHDVNAKYAKRLPKTSFDAHAYYSLASGSNRYVSGYIDSTNYGLKSNVSHSLSGKTRLDANFVYDVNEFDASNIFDRTKYFLRLGGVYQVTGKINVGPYVSYENIDVVGGVDHEAYGAGAKFEYQATGKTLLTGFFGWENREFNGDNGDDRNAFVYEVGATHQYTAKTRFSGAIYRNSQPSYSSGLEGFETTGINFRTDYQYSEKLNFFGLAAFEVTDYYATQSGGTSEDRDADYYYIRVGGDYRFNEDWTFGASALYRENGADSSIYDYENFQFLVNATYEF</sequence>
<accession>A0A1M6R007</accession>
<gene>
    <name evidence="2" type="ORF">SAMN02745181_3511</name>
</gene>
<dbReference type="RefSeq" id="WP_159435047.1">
    <property type="nucleotide sequence ID" value="NZ_FQYR01000007.1"/>
</dbReference>
<keyword evidence="1" id="KW-0732">Signal</keyword>
<dbReference type="OrthoDB" id="187716at2"/>
<dbReference type="AlphaFoldDB" id="A0A1M6R007"/>
<proteinExistence type="predicted"/>
<keyword evidence="3" id="KW-1185">Reference proteome</keyword>
<dbReference type="STRING" id="1123071.SAMN02745181_3511"/>
<dbReference type="EMBL" id="FQYR01000007">
    <property type="protein sequence ID" value="SHK25821.1"/>
    <property type="molecule type" value="Genomic_DNA"/>
</dbReference>
<evidence type="ECO:0000313" key="3">
    <source>
        <dbReference type="Proteomes" id="UP000184510"/>
    </source>
</evidence>
<evidence type="ECO:0000313" key="2">
    <source>
        <dbReference type="EMBL" id="SHK25821.1"/>
    </source>
</evidence>